<reference evidence="2" key="1">
    <citation type="submission" date="2023-04" db="EMBL/GenBank/DDBJ databases">
        <authorList>
            <person name="Vijverberg K."/>
            <person name="Xiong W."/>
            <person name="Schranz E."/>
        </authorList>
    </citation>
    <scope>NUCLEOTIDE SEQUENCE</scope>
</reference>
<keyword evidence="3" id="KW-1185">Reference proteome</keyword>
<name>A0AA35VMR3_LACSI</name>
<evidence type="ECO:0000313" key="3">
    <source>
        <dbReference type="Proteomes" id="UP001177003"/>
    </source>
</evidence>
<evidence type="ECO:0000256" key="1">
    <source>
        <dbReference type="SAM" id="MobiDB-lite"/>
    </source>
</evidence>
<protein>
    <submittedName>
        <fullName evidence="2">Uncharacterized protein</fullName>
    </submittedName>
</protein>
<dbReference type="EMBL" id="OX465086">
    <property type="protein sequence ID" value="CAI9263952.1"/>
    <property type="molecule type" value="Genomic_DNA"/>
</dbReference>
<sequence length="139" mass="15031">MANNAIVVNPARLGKSGERRLASVNPEDLTDGEEGEETKARLSLSRPAISDPSHPTGELRWSTRRKKNMGRSSDAAVGLAKGNGDVGVTGFDQWQERVPMGPKRRKSGWGFGLGGDRRAKRARNSLPPTIADIPENKNS</sequence>
<feature type="region of interest" description="Disordered" evidence="1">
    <location>
        <begin position="15"/>
        <end position="139"/>
    </location>
</feature>
<proteinExistence type="predicted"/>
<organism evidence="2 3">
    <name type="scientific">Lactuca saligna</name>
    <name type="common">Willowleaf lettuce</name>
    <dbReference type="NCBI Taxonomy" id="75948"/>
    <lineage>
        <taxon>Eukaryota</taxon>
        <taxon>Viridiplantae</taxon>
        <taxon>Streptophyta</taxon>
        <taxon>Embryophyta</taxon>
        <taxon>Tracheophyta</taxon>
        <taxon>Spermatophyta</taxon>
        <taxon>Magnoliopsida</taxon>
        <taxon>eudicotyledons</taxon>
        <taxon>Gunneridae</taxon>
        <taxon>Pentapetalae</taxon>
        <taxon>asterids</taxon>
        <taxon>campanulids</taxon>
        <taxon>Asterales</taxon>
        <taxon>Asteraceae</taxon>
        <taxon>Cichorioideae</taxon>
        <taxon>Cichorieae</taxon>
        <taxon>Lactucinae</taxon>
        <taxon>Lactuca</taxon>
    </lineage>
</organism>
<accession>A0AA35VMR3</accession>
<gene>
    <name evidence="2" type="ORF">LSALG_LOCUS4622</name>
</gene>
<dbReference type="AlphaFoldDB" id="A0AA35VMR3"/>
<evidence type="ECO:0000313" key="2">
    <source>
        <dbReference type="EMBL" id="CAI9263952.1"/>
    </source>
</evidence>
<dbReference type="Proteomes" id="UP001177003">
    <property type="component" value="Chromosome 0"/>
</dbReference>